<reference evidence="1 2" key="2">
    <citation type="submission" date="2020-06" db="EMBL/GenBank/DDBJ databases">
        <title>Antribacter stalactiti gen. nov., sp. nov., a new member of the family Nacardiaceae isolated from a cave.</title>
        <authorList>
            <person name="Kim I.S."/>
        </authorList>
    </citation>
    <scope>NUCLEOTIDE SEQUENCE [LARGE SCALE GENOMIC DNA]</scope>
    <source>
        <strain evidence="1 2">YC2-7</strain>
    </source>
</reference>
<dbReference type="RefSeq" id="WP_169594437.1">
    <property type="nucleotide sequence ID" value="NZ_VCQU01000016.1"/>
</dbReference>
<accession>A0A848KKT7</accession>
<comment type="caution">
    <text evidence="1">The sequence shown here is derived from an EMBL/GenBank/DDBJ whole genome shotgun (WGS) entry which is preliminary data.</text>
</comment>
<evidence type="ECO:0000313" key="2">
    <source>
        <dbReference type="Proteomes" id="UP000535543"/>
    </source>
</evidence>
<protein>
    <submittedName>
        <fullName evidence="1">Uncharacterized protein</fullName>
    </submittedName>
</protein>
<gene>
    <name evidence="1" type="ORF">FGL95_30180</name>
</gene>
<dbReference type="Proteomes" id="UP000535543">
    <property type="component" value="Unassembled WGS sequence"/>
</dbReference>
<dbReference type="AlphaFoldDB" id="A0A848KKT7"/>
<keyword evidence="2" id="KW-1185">Reference proteome</keyword>
<sequence length="283" mass="32019">MTVRQPPDLTYKHPKCYANSRGGCSTKISGEHYVSHALIKLYTFDDPSVVIKPTANYRIPVDIKPKNFVANVLCTRHNNDLSDADSTALDFATFLRDIAIRYKNGGGEWGPAETIEVSGDDFQRWVLKLIITHAAADVFTEGDGKRVTTIIPDESIDLLLDRAEWPRTWGLGVTGNLSNSHLKFDPFTRAEVVINEWWSAQPLIKHDPRTLLGGIVDLAGVSFTMCIFNQSEALLHDDKINPLLGVLQRPDSLTWILDGVPKTIQFRWNDRWQHRPITFTMHR</sequence>
<name>A0A848KKT7_9NOCA</name>
<proteinExistence type="predicted"/>
<evidence type="ECO:0000313" key="1">
    <source>
        <dbReference type="EMBL" id="NMN99295.1"/>
    </source>
</evidence>
<reference evidence="1 2" key="1">
    <citation type="submission" date="2019-05" db="EMBL/GenBank/DDBJ databases">
        <authorList>
            <person name="Lee S.D."/>
        </authorList>
    </citation>
    <scope>NUCLEOTIDE SEQUENCE [LARGE SCALE GENOMIC DNA]</scope>
    <source>
        <strain evidence="1 2">YC2-7</strain>
    </source>
</reference>
<organism evidence="1 2">
    <name type="scientific">Antrihabitans stalactiti</name>
    <dbReference type="NCBI Taxonomy" id="2584121"/>
    <lineage>
        <taxon>Bacteria</taxon>
        <taxon>Bacillati</taxon>
        <taxon>Actinomycetota</taxon>
        <taxon>Actinomycetes</taxon>
        <taxon>Mycobacteriales</taxon>
        <taxon>Nocardiaceae</taxon>
        <taxon>Antrihabitans</taxon>
    </lineage>
</organism>
<dbReference type="EMBL" id="VCQU01000016">
    <property type="protein sequence ID" value="NMN99295.1"/>
    <property type="molecule type" value="Genomic_DNA"/>
</dbReference>